<dbReference type="Proteomes" id="UP000633509">
    <property type="component" value="Unassembled WGS sequence"/>
</dbReference>
<evidence type="ECO:0000256" key="1">
    <source>
        <dbReference type="SAM" id="MobiDB-lite"/>
    </source>
</evidence>
<keyword evidence="4" id="KW-1185">Reference proteome</keyword>
<feature type="region of interest" description="Disordered" evidence="1">
    <location>
        <begin position="1"/>
        <end position="31"/>
    </location>
</feature>
<feature type="transmembrane region" description="Helical" evidence="2">
    <location>
        <begin position="96"/>
        <end position="119"/>
    </location>
</feature>
<keyword evidence="2" id="KW-1133">Transmembrane helix</keyword>
<gene>
    <name evidence="3" type="ORF">H4W80_001561</name>
</gene>
<dbReference type="RefSeq" id="WP_192784417.1">
    <property type="nucleotide sequence ID" value="NZ_JADBEK010000001.1"/>
</dbReference>
<accession>A0ABR9LSQ6</accession>
<feature type="transmembrane region" description="Helical" evidence="2">
    <location>
        <begin position="269"/>
        <end position="290"/>
    </location>
</feature>
<organism evidence="3 4">
    <name type="scientific">Nonomuraea angiospora</name>
    <dbReference type="NCBI Taxonomy" id="46172"/>
    <lineage>
        <taxon>Bacteria</taxon>
        <taxon>Bacillati</taxon>
        <taxon>Actinomycetota</taxon>
        <taxon>Actinomycetes</taxon>
        <taxon>Streptosporangiales</taxon>
        <taxon>Streptosporangiaceae</taxon>
        <taxon>Nonomuraea</taxon>
    </lineage>
</organism>
<dbReference type="EMBL" id="JADBEK010000001">
    <property type="protein sequence ID" value="MBE1583303.1"/>
    <property type="molecule type" value="Genomic_DNA"/>
</dbReference>
<keyword evidence="2" id="KW-0472">Membrane</keyword>
<feature type="transmembrane region" description="Helical" evidence="2">
    <location>
        <begin position="212"/>
        <end position="230"/>
    </location>
</feature>
<evidence type="ECO:0000313" key="3">
    <source>
        <dbReference type="EMBL" id="MBE1583303.1"/>
    </source>
</evidence>
<evidence type="ECO:0008006" key="5">
    <source>
        <dbReference type="Google" id="ProtNLM"/>
    </source>
</evidence>
<comment type="caution">
    <text evidence="3">The sequence shown here is derived from an EMBL/GenBank/DDBJ whole genome shotgun (WGS) entry which is preliminary data.</text>
</comment>
<feature type="transmembrane region" description="Helical" evidence="2">
    <location>
        <begin position="55"/>
        <end position="76"/>
    </location>
</feature>
<evidence type="ECO:0000256" key="2">
    <source>
        <dbReference type="SAM" id="Phobius"/>
    </source>
</evidence>
<protein>
    <recommendedName>
        <fullName evidence="5">ABC transporter permease</fullName>
    </recommendedName>
</protein>
<feature type="transmembrane region" description="Helical" evidence="2">
    <location>
        <begin position="140"/>
        <end position="163"/>
    </location>
</feature>
<proteinExistence type="predicted"/>
<reference evidence="3 4" key="1">
    <citation type="submission" date="2020-10" db="EMBL/GenBank/DDBJ databases">
        <title>Sequencing the genomes of 1000 actinobacteria strains.</title>
        <authorList>
            <person name="Klenk H.-P."/>
        </authorList>
    </citation>
    <scope>NUCLEOTIDE SEQUENCE [LARGE SCALE GENOMIC DNA]</scope>
    <source>
        <strain evidence="3 4">DSM 43173</strain>
    </source>
</reference>
<evidence type="ECO:0000313" key="4">
    <source>
        <dbReference type="Proteomes" id="UP000633509"/>
    </source>
</evidence>
<name>A0ABR9LSQ6_9ACTN</name>
<feature type="transmembrane region" description="Helical" evidence="2">
    <location>
        <begin position="183"/>
        <end position="205"/>
    </location>
</feature>
<keyword evidence="2" id="KW-0812">Transmembrane</keyword>
<sequence length="295" mass="30703">MTAEHAGDTGHAGHRSRRPSTTTRHAHDPTTSSGTFRDLLAAEWIKLWSLRSTSWLLGLGTLAIVALAAQSSLDAYQSWPGFTAMEKARFNPLGEAFSGLAASLLMIGAGSLGALTIVGEYATGLIRTTLAAVPARHRVVAAKLAVTAAVTLATGALISAGTFGVSQAILSGRGVAVSLGDPGVLRVLAANALLAPVSALTGMGIGALARHTAAAVVTVCAALVIVPTFFQPTVHQWLNDLYALVPFYVWRTCLGLARLRDDPALPTVAGSWVAFALWPLVAAVLTLIVVRRRDV</sequence>